<evidence type="ECO:0000256" key="9">
    <source>
        <dbReference type="ARBA" id="ARBA00049535"/>
    </source>
</evidence>
<feature type="binding site" evidence="10">
    <location>
        <begin position="34"/>
        <end position="36"/>
    </location>
    <ligand>
        <name>ATP</name>
        <dbReference type="ChEBI" id="CHEBI:30616"/>
    </ligand>
</feature>
<dbReference type="GO" id="GO:0005737">
    <property type="term" value="C:cytoplasm"/>
    <property type="evidence" value="ECO:0007669"/>
    <property type="project" value="UniProtKB-SubCell"/>
</dbReference>
<comment type="pathway">
    <text evidence="10">Metabolic intermediate biosynthesis; 5-phospho-alpha-D-ribose 1-diphosphate biosynthesis; 5-phospho-alpha-D-ribose 1-diphosphate from D-ribose 5-phosphate (route I): step 1/1.</text>
</comment>
<dbReference type="CDD" id="cd06223">
    <property type="entry name" value="PRTases_typeI"/>
    <property type="match status" value="1"/>
</dbReference>
<dbReference type="NCBIfam" id="NF002095">
    <property type="entry name" value="PRK00934.1"/>
    <property type="match status" value="1"/>
</dbReference>
<reference evidence="13 14" key="1">
    <citation type="journal article" date="2011" name="Appl. Environ. Microbiol.">
        <title>Methanogenic archaea isolated from Taiwan's Chelungpu fault.</title>
        <authorList>
            <person name="Wu S.Y."/>
            <person name="Lai M.C."/>
        </authorList>
    </citation>
    <scope>NUCLEOTIDE SEQUENCE [LARGE SCALE GENOMIC DNA]</scope>
    <source>
        <strain evidence="13 14">St545Mb</strain>
    </source>
</reference>
<dbReference type="Pfam" id="PF13793">
    <property type="entry name" value="Pribosyltran_N"/>
    <property type="match status" value="1"/>
</dbReference>
<keyword evidence="3 10" id="KW-0479">Metal-binding</keyword>
<comment type="function">
    <text evidence="10">Involved in the biosynthesis of the central metabolite phospho-alpha-D-ribosyl-1-pyrophosphate (PRPP) via the transfer of pyrophosphoryl group from ATP to 1-hydroxyl of ribose-5-phosphate (Rib-5-P).</text>
</comment>
<evidence type="ECO:0000259" key="12">
    <source>
        <dbReference type="Pfam" id="PF13793"/>
    </source>
</evidence>
<dbReference type="SMART" id="SM01400">
    <property type="entry name" value="Pribosyltran_N"/>
    <property type="match status" value="1"/>
</dbReference>
<evidence type="ECO:0000256" key="7">
    <source>
        <dbReference type="ARBA" id="ARBA00022840"/>
    </source>
</evidence>
<dbReference type="InterPro" id="IPR029099">
    <property type="entry name" value="Pribosyltran_N"/>
</dbReference>
<dbReference type="GO" id="GO:0006164">
    <property type="term" value="P:purine nucleotide biosynthetic process"/>
    <property type="evidence" value="ECO:0007669"/>
    <property type="project" value="TreeGrafter"/>
</dbReference>
<evidence type="ECO:0000256" key="6">
    <source>
        <dbReference type="ARBA" id="ARBA00022777"/>
    </source>
</evidence>
<keyword evidence="5 10" id="KW-0547">Nucleotide-binding</keyword>
<dbReference type="EMBL" id="JTEO01000001">
    <property type="protein sequence ID" value="MCQ6961664.1"/>
    <property type="molecule type" value="Genomic_DNA"/>
</dbReference>
<dbReference type="NCBIfam" id="TIGR01251">
    <property type="entry name" value="ribP_PPkin"/>
    <property type="match status" value="1"/>
</dbReference>
<feature type="binding site" evidence="10">
    <location>
        <position position="207"/>
    </location>
    <ligand>
        <name>D-ribose 5-phosphate</name>
        <dbReference type="ChEBI" id="CHEBI:78346"/>
    </ligand>
</feature>
<evidence type="ECO:0000256" key="2">
    <source>
        <dbReference type="ARBA" id="ARBA00022679"/>
    </source>
</evidence>
<evidence type="ECO:0000313" key="13">
    <source>
        <dbReference type="EMBL" id="MCQ6961664.1"/>
    </source>
</evidence>
<comment type="cofactor">
    <cofactor evidence="10">
        <name>Mg(2+)</name>
        <dbReference type="ChEBI" id="CHEBI:18420"/>
    </cofactor>
    <text evidence="10">Binds 2 Mg(2+) ions per subunit.</text>
</comment>
<comment type="caution">
    <text evidence="13">The sequence shown here is derived from an EMBL/GenBank/DDBJ whole genome shotgun (WGS) entry which is preliminary data.</text>
</comment>
<feature type="domain" description="Phosphoribosyltransferase" evidence="11">
    <location>
        <begin position="128"/>
        <end position="260"/>
    </location>
</feature>
<dbReference type="InterPro" id="IPR037514">
    <property type="entry name" value="Rib-P_diPkinase_arc"/>
</dbReference>
<evidence type="ECO:0000313" key="14">
    <source>
        <dbReference type="Proteomes" id="UP001206983"/>
    </source>
</evidence>
<keyword evidence="7 10" id="KW-0067">ATP-binding</keyword>
<dbReference type="GO" id="GO:0000287">
    <property type="term" value="F:magnesium ion binding"/>
    <property type="evidence" value="ECO:0007669"/>
    <property type="project" value="UniProtKB-UniRule"/>
</dbReference>
<evidence type="ECO:0000256" key="10">
    <source>
        <dbReference type="HAMAP-Rule" id="MF_00583"/>
    </source>
</evidence>
<accession>A0AAE3H8S9</accession>
<dbReference type="GO" id="GO:0004749">
    <property type="term" value="F:ribose phosphate diphosphokinase activity"/>
    <property type="evidence" value="ECO:0007669"/>
    <property type="project" value="UniProtKB-UniRule"/>
</dbReference>
<feature type="binding site" evidence="10">
    <location>
        <position position="119"/>
    </location>
    <ligand>
        <name>Mg(2+)</name>
        <dbReference type="ChEBI" id="CHEBI:18420"/>
        <label>1</label>
    </ligand>
</feature>
<dbReference type="RefSeq" id="WP_256621288.1">
    <property type="nucleotide sequence ID" value="NZ_JTEO01000001.1"/>
</dbReference>
<dbReference type="Proteomes" id="UP001206983">
    <property type="component" value="Unassembled WGS sequence"/>
</dbReference>
<dbReference type="Pfam" id="PF00156">
    <property type="entry name" value="Pribosyltran"/>
    <property type="match status" value="1"/>
</dbReference>
<protein>
    <recommendedName>
        <fullName evidence="10">Ribose-phosphate pyrophosphokinase</fullName>
        <shortName evidence="10">RPPK</shortName>
        <ecNumber evidence="10">2.7.6.1</ecNumber>
    </recommendedName>
    <alternativeName>
        <fullName evidence="10">5-phospho-D-ribosyl alpha-1-diphosphate synthase</fullName>
    </alternativeName>
    <alternativeName>
        <fullName evidence="10">Phosphoribosyl diphosphate synthase</fullName>
    </alternativeName>
    <alternativeName>
        <fullName evidence="10">Phosphoribosyl pyrophosphate synthase</fullName>
        <shortName evidence="10">P-Rib-PP synthase</shortName>
        <shortName evidence="10">PRPP synthase</shortName>
        <shortName evidence="10">PRPPase</shortName>
    </alternativeName>
</protein>
<comment type="caution">
    <text evidence="10">Lacks conserved residue(s) required for the propagation of feature annotation.</text>
</comment>
<feature type="binding site" evidence="10">
    <location>
        <position position="158"/>
    </location>
    <ligand>
        <name>Mg(2+)</name>
        <dbReference type="ChEBI" id="CHEBI:18420"/>
        <label>2</label>
    </ligand>
</feature>
<evidence type="ECO:0000256" key="1">
    <source>
        <dbReference type="ARBA" id="ARBA00022490"/>
    </source>
</evidence>
<gene>
    <name evidence="10" type="primary">prs</name>
    <name evidence="13" type="ORF">PV02_00235</name>
</gene>
<dbReference type="PANTHER" id="PTHR10210">
    <property type="entry name" value="RIBOSE-PHOSPHATE DIPHOSPHOKINASE FAMILY MEMBER"/>
    <property type="match status" value="1"/>
</dbReference>
<feature type="active site" evidence="10">
    <location>
        <position position="181"/>
    </location>
</feature>
<dbReference type="Gene3D" id="3.40.50.2020">
    <property type="match status" value="2"/>
</dbReference>
<dbReference type="HAMAP" id="MF_00583_A">
    <property type="entry name" value="RibP_PPkinase_A"/>
    <property type="match status" value="1"/>
</dbReference>
<proteinExistence type="inferred from homology"/>
<evidence type="ECO:0000256" key="5">
    <source>
        <dbReference type="ARBA" id="ARBA00022741"/>
    </source>
</evidence>
<dbReference type="PANTHER" id="PTHR10210:SF32">
    <property type="entry name" value="RIBOSE-PHOSPHATE PYROPHOSPHOKINASE 2"/>
    <property type="match status" value="1"/>
</dbReference>
<keyword evidence="14" id="KW-1185">Reference proteome</keyword>
<sequence>MKIIGGPASQALSSRVARELNLEPTVCDFTRFPDGELYTRILDEDVDEVTIIQSIITDSDFVALLQLIDACEDSPVINVVIPYMGYARQDRKFKTGEPISARAIARTINADRVFTVNVHKTSVLDYFNADAFDLDASQLIGQHIRSMGLKDALLVSPDAGAMEFVERTAKEIGYDCDYLEKTRISGDTVTIKTKSIDVQGRDIVLLDDMIATGGTMVESIKLLRAQGAKDVYLACVHPVLARNAVMRLHNAGVKDIISTDTIERIQSSVSVAPLIASTIKGIYNHKH</sequence>
<dbReference type="GO" id="GO:0005524">
    <property type="term" value="F:ATP binding"/>
    <property type="evidence" value="ECO:0007669"/>
    <property type="project" value="UniProtKB-KW"/>
</dbReference>
<dbReference type="InterPro" id="IPR029057">
    <property type="entry name" value="PRTase-like"/>
</dbReference>
<evidence type="ECO:0000256" key="4">
    <source>
        <dbReference type="ARBA" id="ARBA00022727"/>
    </source>
</evidence>
<comment type="catalytic activity">
    <reaction evidence="9 10">
        <text>D-ribose 5-phosphate + ATP = 5-phospho-alpha-D-ribose 1-diphosphate + AMP + H(+)</text>
        <dbReference type="Rhea" id="RHEA:15609"/>
        <dbReference type="ChEBI" id="CHEBI:15378"/>
        <dbReference type="ChEBI" id="CHEBI:30616"/>
        <dbReference type="ChEBI" id="CHEBI:58017"/>
        <dbReference type="ChEBI" id="CHEBI:78346"/>
        <dbReference type="ChEBI" id="CHEBI:456215"/>
        <dbReference type="EC" id="2.7.6.1"/>
    </reaction>
</comment>
<keyword evidence="4 10" id="KW-0545">Nucleotide biosynthesis</keyword>
<organism evidence="13 14">
    <name type="scientific">Methanolobus chelungpuianus</name>
    <dbReference type="NCBI Taxonomy" id="502115"/>
    <lineage>
        <taxon>Archaea</taxon>
        <taxon>Methanobacteriati</taxon>
        <taxon>Methanobacteriota</taxon>
        <taxon>Stenosarchaea group</taxon>
        <taxon>Methanomicrobia</taxon>
        <taxon>Methanosarcinales</taxon>
        <taxon>Methanosarcinaceae</taxon>
        <taxon>Methanolobus</taxon>
    </lineage>
</organism>
<keyword evidence="2 10" id="KW-0808">Transferase</keyword>
<feature type="binding site" evidence="10">
    <location>
        <position position="183"/>
    </location>
    <ligand>
        <name>D-ribose 5-phosphate</name>
        <dbReference type="ChEBI" id="CHEBI:78346"/>
    </ligand>
</feature>
<evidence type="ECO:0000256" key="8">
    <source>
        <dbReference type="ARBA" id="ARBA00022842"/>
    </source>
</evidence>
<keyword evidence="6 10" id="KW-0418">Kinase</keyword>
<keyword evidence="1 10" id="KW-0963">Cytoplasm</keyword>
<evidence type="ECO:0000256" key="3">
    <source>
        <dbReference type="ARBA" id="ARBA00022723"/>
    </source>
</evidence>
<comment type="similarity">
    <text evidence="10">Belongs to the ribose-phosphate pyrophosphokinase family. Class III (archaeal) subfamily.</text>
</comment>
<feature type="domain" description="Ribose-phosphate pyrophosphokinase N-terminal" evidence="12">
    <location>
        <begin position="1"/>
        <end position="109"/>
    </location>
</feature>
<dbReference type="EC" id="2.7.6.1" evidence="10"/>
<dbReference type="GO" id="GO:0016301">
    <property type="term" value="F:kinase activity"/>
    <property type="evidence" value="ECO:0007669"/>
    <property type="project" value="UniProtKB-KW"/>
</dbReference>
<feature type="binding site" evidence="10">
    <location>
        <begin position="88"/>
        <end position="89"/>
    </location>
    <ligand>
        <name>ATP</name>
        <dbReference type="ChEBI" id="CHEBI:30616"/>
    </ligand>
</feature>
<dbReference type="InterPro" id="IPR005946">
    <property type="entry name" value="Rib-P_diPkinase"/>
</dbReference>
<keyword evidence="8 10" id="KW-0460">Magnesium</keyword>
<dbReference type="GO" id="GO:0006015">
    <property type="term" value="P:5-phosphoribose 1-diphosphate biosynthetic process"/>
    <property type="evidence" value="ECO:0007669"/>
    <property type="project" value="UniProtKB-UniRule"/>
</dbReference>
<dbReference type="GO" id="GO:0002189">
    <property type="term" value="C:ribose phosphate diphosphokinase complex"/>
    <property type="evidence" value="ECO:0007669"/>
    <property type="project" value="TreeGrafter"/>
</dbReference>
<comment type="subcellular location">
    <subcellularLocation>
        <location evidence="10">Cytoplasm</location>
    </subcellularLocation>
</comment>
<name>A0AAE3H8S9_9EURY</name>
<dbReference type="InterPro" id="IPR000836">
    <property type="entry name" value="PRTase_dom"/>
</dbReference>
<dbReference type="AlphaFoldDB" id="A0AAE3H8S9"/>
<evidence type="ECO:0000259" key="11">
    <source>
        <dbReference type="Pfam" id="PF00156"/>
    </source>
</evidence>
<dbReference type="SUPFAM" id="SSF53271">
    <property type="entry name" value="PRTase-like"/>
    <property type="match status" value="1"/>
</dbReference>